<evidence type="ECO:0000313" key="3">
    <source>
        <dbReference type="Proteomes" id="UP000663888"/>
    </source>
</evidence>
<dbReference type="AlphaFoldDB" id="A0A8H3H2I5"/>
<organism evidence="2 3">
    <name type="scientific">Rhizoctonia solani</name>
    <dbReference type="NCBI Taxonomy" id="456999"/>
    <lineage>
        <taxon>Eukaryota</taxon>
        <taxon>Fungi</taxon>
        <taxon>Dikarya</taxon>
        <taxon>Basidiomycota</taxon>
        <taxon>Agaricomycotina</taxon>
        <taxon>Agaricomycetes</taxon>
        <taxon>Cantharellales</taxon>
        <taxon>Ceratobasidiaceae</taxon>
        <taxon>Rhizoctonia</taxon>
    </lineage>
</organism>
<dbReference type="Proteomes" id="UP000663888">
    <property type="component" value="Unassembled WGS sequence"/>
</dbReference>
<gene>
    <name evidence="2" type="ORF">RDB_LOCUS119227</name>
</gene>
<feature type="region of interest" description="Disordered" evidence="1">
    <location>
        <begin position="189"/>
        <end position="208"/>
    </location>
</feature>
<dbReference type="EMBL" id="CAJMWX010001257">
    <property type="protein sequence ID" value="CAE6477854.1"/>
    <property type="molecule type" value="Genomic_DNA"/>
</dbReference>
<evidence type="ECO:0000256" key="1">
    <source>
        <dbReference type="SAM" id="MobiDB-lite"/>
    </source>
</evidence>
<sequence length="428" mass="47802">MVDHSGWYPPGQVCSPPELPPYLKNVYDLQPIVGAPRDAEVIGIHAVIEAARKTSDIPGMHNPELLMRLTDHLFGAQMARYRNKYSLITFPSDATYTPPTLPTHVSIRLEPISGAPNDDDIIKVQDAVQVYQELKRIPSMFDAHVNMELSQHLFDIQMARYMRFAGENRPNPAFLVSAQPDVPARTSETTQITSQHTTAGTNNAGTGSSADMTCPAHVGDMHELLERSNQLAERFNVLLQCSNELAERSSQKTGQENPLAERVDQVLERLTQLTERFSRPAESDGHVERFNQLFERLNQLIEQSIHPAHKANGLAEWSNQLAERANQLAEHLNRSVDHSNHLADHLNRSSDHSNHLAEQSFKSVERFGDVIRNINSVLVGIQHAIVRGYGGNKIDALDCLINEKGETPCTSETTGHVNDFHGNIRVTF</sequence>
<proteinExistence type="predicted"/>
<name>A0A8H3H2I5_9AGAM</name>
<feature type="compositionally biased region" description="Low complexity" evidence="1">
    <location>
        <begin position="197"/>
        <end position="208"/>
    </location>
</feature>
<evidence type="ECO:0000313" key="2">
    <source>
        <dbReference type="EMBL" id="CAE6477854.1"/>
    </source>
</evidence>
<protein>
    <recommendedName>
        <fullName evidence="4">Laminin domain protein</fullName>
    </recommendedName>
</protein>
<comment type="caution">
    <text evidence="2">The sequence shown here is derived from an EMBL/GenBank/DDBJ whole genome shotgun (WGS) entry which is preliminary data.</text>
</comment>
<accession>A0A8H3H2I5</accession>
<reference evidence="2" key="1">
    <citation type="submission" date="2021-01" db="EMBL/GenBank/DDBJ databases">
        <authorList>
            <person name="Kaushik A."/>
        </authorList>
    </citation>
    <scope>NUCLEOTIDE SEQUENCE</scope>
    <source>
        <strain evidence="2">AG4-R118</strain>
    </source>
</reference>
<evidence type="ECO:0008006" key="4">
    <source>
        <dbReference type="Google" id="ProtNLM"/>
    </source>
</evidence>
<dbReference type="Gene3D" id="1.10.287.950">
    <property type="entry name" value="Methyl-accepting chemotaxis protein"/>
    <property type="match status" value="1"/>
</dbReference>
<dbReference type="SUPFAM" id="SSF58104">
    <property type="entry name" value="Methyl-accepting chemotaxis protein (MCP) signaling domain"/>
    <property type="match status" value="1"/>
</dbReference>